<comment type="caution">
    <text evidence="2">The sequence shown here is derived from an EMBL/GenBank/DDBJ whole genome shotgun (WGS) entry which is preliminary data.</text>
</comment>
<keyword evidence="3" id="KW-1185">Reference proteome</keyword>
<proteinExistence type="predicted"/>
<sequence length="112" mass="12346">MALSKRHGIHALVVPRRARGGQQVSAAQSDNGTHHRAGTVDLQADKTARKPGSGACDGYPQRTRVRCIAPGLEYRESTHESNSRRENGNRREKQAERKPDLGGHQVVRSSNR</sequence>
<reference evidence="2 3" key="1">
    <citation type="submission" date="2019-08" db="EMBL/GenBank/DDBJ databases">
        <title>Deep-cultivation of Planctomycetes and their phenomic and genomic characterization uncovers novel biology.</title>
        <authorList>
            <person name="Wiegand S."/>
            <person name="Jogler M."/>
            <person name="Boedeker C."/>
            <person name="Pinto D."/>
            <person name="Vollmers J."/>
            <person name="Rivas-Marin E."/>
            <person name="Kohn T."/>
            <person name="Peeters S.H."/>
            <person name="Heuer A."/>
            <person name="Rast P."/>
            <person name="Oberbeckmann S."/>
            <person name="Bunk B."/>
            <person name="Jeske O."/>
            <person name="Meyerdierks A."/>
            <person name="Storesund J.E."/>
            <person name="Kallscheuer N."/>
            <person name="Luecker S."/>
            <person name="Lage O.M."/>
            <person name="Pohl T."/>
            <person name="Merkel B.J."/>
            <person name="Hornburger P."/>
            <person name="Mueller R.-W."/>
            <person name="Bruemmer F."/>
            <person name="Labrenz M."/>
            <person name="Spormann A.M."/>
            <person name="Op Den Camp H."/>
            <person name="Overmann J."/>
            <person name="Amann R."/>
            <person name="Jetten M.S.M."/>
            <person name="Mascher T."/>
            <person name="Medema M.H."/>
            <person name="Devos D.P."/>
            <person name="Kaster A.-K."/>
            <person name="Ovreas L."/>
            <person name="Rohde M."/>
            <person name="Galperin M.Y."/>
            <person name="Jogler C."/>
        </authorList>
    </citation>
    <scope>NUCLEOTIDE SEQUENCE [LARGE SCALE GENOMIC DNA]</scope>
    <source>
        <strain evidence="2 3">LF1</strain>
    </source>
</reference>
<gene>
    <name evidence="2" type="ORF">LF1_52710</name>
</gene>
<dbReference type="AlphaFoldDB" id="A0A5B1CAW5"/>
<protein>
    <submittedName>
        <fullName evidence="2">Uncharacterized protein</fullName>
    </submittedName>
</protein>
<name>A0A5B1CAW5_9BACT</name>
<feature type="compositionally biased region" description="Basic and acidic residues" evidence="1">
    <location>
        <begin position="73"/>
        <end position="101"/>
    </location>
</feature>
<feature type="region of interest" description="Disordered" evidence="1">
    <location>
        <begin position="1"/>
        <end position="112"/>
    </location>
</feature>
<feature type="compositionally biased region" description="Polar residues" evidence="1">
    <location>
        <begin position="22"/>
        <end position="31"/>
    </location>
</feature>
<evidence type="ECO:0000313" key="2">
    <source>
        <dbReference type="EMBL" id="KAA1257422.1"/>
    </source>
</evidence>
<dbReference type="EMBL" id="VRLW01000002">
    <property type="protein sequence ID" value="KAA1257422.1"/>
    <property type="molecule type" value="Genomic_DNA"/>
</dbReference>
<dbReference type="Proteomes" id="UP000322699">
    <property type="component" value="Unassembled WGS sequence"/>
</dbReference>
<accession>A0A5B1CAW5</accession>
<evidence type="ECO:0000313" key="3">
    <source>
        <dbReference type="Proteomes" id="UP000322699"/>
    </source>
</evidence>
<organism evidence="2 3">
    <name type="scientific">Rubripirellula obstinata</name>
    <dbReference type="NCBI Taxonomy" id="406547"/>
    <lineage>
        <taxon>Bacteria</taxon>
        <taxon>Pseudomonadati</taxon>
        <taxon>Planctomycetota</taxon>
        <taxon>Planctomycetia</taxon>
        <taxon>Pirellulales</taxon>
        <taxon>Pirellulaceae</taxon>
        <taxon>Rubripirellula</taxon>
    </lineage>
</organism>
<evidence type="ECO:0000256" key="1">
    <source>
        <dbReference type="SAM" id="MobiDB-lite"/>
    </source>
</evidence>